<feature type="transmembrane region" description="Helical" evidence="5">
    <location>
        <begin position="189"/>
        <end position="209"/>
    </location>
</feature>
<dbReference type="Proteomes" id="UP000502331">
    <property type="component" value="Chromosome"/>
</dbReference>
<feature type="domain" description="Integral membrane bound transporter" evidence="6">
    <location>
        <begin position="202"/>
        <end position="326"/>
    </location>
</feature>
<reference evidence="7 8" key="1">
    <citation type="submission" date="2018-09" db="EMBL/GenBank/DDBJ databases">
        <title>Glutamicibacter mishrai S5-52T (LMG 29155T = KCTC 39846T).</title>
        <authorList>
            <person name="Das S.K."/>
        </authorList>
    </citation>
    <scope>NUCLEOTIDE SEQUENCE [LARGE SCALE GENOMIC DNA]</scope>
    <source>
        <strain evidence="7 8">S5-52</strain>
    </source>
</reference>
<feature type="transmembrane region" description="Helical" evidence="5">
    <location>
        <begin position="126"/>
        <end position="142"/>
    </location>
</feature>
<dbReference type="EMBL" id="CP032549">
    <property type="protein sequence ID" value="QIV86788.1"/>
    <property type="molecule type" value="Genomic_DNA"/>
</dbReference>
<dbReference type="AlphaFoldDB" id="A0A6H0SHC4"/>
<dbReference type="InterPro" id="IPR049453">
    <property type="entry name" value="Memb_transporter_dom"/>
</dbReference>
<keyword evidence="8" id="KW-1185">Reference proteome</keyword>
<evidence type="ECO:0000313" key="7">
    <source>
        <dbReference type="EMBL" id="QIV86788.1"/>
    </source>
</evidence>
<keyword evidence="4 5" id="KW-0472">Membrane</keyword>
<proteinExistence type="predicted"/>
<feature type="transmembrane region" description="Helical" evidence="5">
    <location>
        <begin position="315"/>
        <end position="336"/>
    </location>
</feature>
<dbReference type="Pfam" id="PF13515">
    <property type="entry name" value="FUSC_2"/>
    <property type="match status" value="1"/>
</dbReference>
<keyword evidence="2 5" id="KW-0812">Transmembrane</keyword>
<gene>
    <name evidence="7" type="ORF">D3791_06330</name>
</gene>
<comment type="subcellular location">
    <subcellularLocation>
        <location evidence="1">Membrane</location>
        <topology evidence="1">Multi-pass membrane protein</topology>
    </subcellularLocation>
</comment>
<feature type="transmembrane region" description="Helical" evidence="5">
    <location>
        <begin position="148"/>
        <end position="168"/>
    </location>
</feature>
<feature type="transmembrane region" description="Helical" evidence="5">
    <location>
        <begin position="285"/>
        <end position="303"/>
    </location>
</feature>
<keyword evidence="3 5" id="KW-1133">Transmembrane helix</keyword>
<organism evidence="7 8">
    <name type="scientific">Glutamicibacter mishrai</name>
    <dbReference type="NCBI Taxonomy" id="1775880"/>
    <lineage>
        <taxon>Bacteria</taxon>
        <taxon>Bacillati</taxon>
        <taxon>Actinomycetota</taxon>
        <taxon>Actinomycetes</taxon>
        <taxon>Micrococcales</taxon>
        <taxon>Micrococcaceae</taxon>
        <taxon>Glutamicibacter</taxon>
    </lineage>
</organism>
<evidence type="ECO:0000256" key="3">
    <source>
        <dbReference type="ARBA" id="ARBA00022989"/>
    </source>
</evidence>
<accession>A0A6H0SHC4</accession>
<evidence type="ECO:0000256" key="2">
    <source>
        <dbReference type="ARBA" id="ARBA00022692"/>
    </source>
</evidence>
<evidence type="ECO:0000313" key="8">
    <source>
        <dbReference type="Proteomes" id="UP000502331"/>
    </source>
</evidence>
<feature type="transmembrane region" description="Helical" evidence="5">
    <location>
        <begin position="96"/>
        <end position="114"/>
    </location>
</feature>
<dbReference type="GO" id="GO:0016020">
    <property type="term" value="C:membrane"/>
    <property type="evidence" value="ECO:0007669"/>
    <property type="project" value="UniProtKB-SubCell"/>
</dbReference>
<evidence type="ECO:0000256" key="4">
    <source>
        <dbReference type="ARBA" id="ARBA00023136"/>
    </source>
</evidence>
<sequence length="343" mass="36123">MKRHVKEVLTRSVVVAPPRPSVIPAAKAAFALTVPLVLVTVTGHLAWAMYAAFGAFCAVFGRYDGYAQRFWQQLSVGLVQLTAMLLGTFFSLIHAPFIICALVLAVIGFGANYVSHAARWMPPGPIFAVFAGGACITIPATTHSFIGVLLVGGGTMIFSLLFMLGLSVRRANLLHTLGAGYSWTPTGRALRESAQMGSGVLLAGIAAELLNGGHWYWASLGAIAAVTGIDAYSRVARGLQRSVGTCVGVVLTAGVLLFEPPIWVILVTAIIGQICIELVILRNYAIGMVFMTVTALLMVHMVSPEPASSLLIDRVAMTALGAGVGAVQSIVIGIIAHRRASNK</sequence>
<name>A0A6H0SHC4_9MICC</name>
<evidence type="ECO:0000256" key="1">
    <source>
        <dbReference type="ARBA" id="ARBA00004141"/>
    </source>
</evidence>
<dbReference type="RefSeq" id="WP_172511635.1">
    <property type="nucleotide sequence ID" value="NZ_CP032549.1"/>
</dbReference>
<protein>
    <submittedName>
        <fullName evidence="7">FUSC family protein</fullName>
    </submittedName>
</protein>
<evidence type="ECO:0000256" key="5">
    <source>
        <dbReference type="SAM" id="Phobius"/>
    </source>
</evidence>
<evidence type="ECO:0000259" key="6">
    <source>
        <dbReference type="Pfam" id="PF13515"/>
    </source>
</evidence>